<evidence type="ECO:0000313" key="1">
    <source>
        <dbReference type="EMBL" id="KKK59944.1"/>
    </source>
</evidence>
<dbReference type="AlphaFoldDB" id="A0A0F8Z0Q5"/>
<proteinExistence type="predicted"/>
<organism evidence="1">
    <name type="scientific">marine sediment metagenome</name>
    <dbReference type="NCBI Taxonomy" id="412755"/>
    <lineage>
        <taxon>unclassified sequences</taxon>
        <taxon>metagenomes</taxon>
        <taxon>ecological metagenomes</taxon>
    </lineage>
</organism>
<sequence>MKEFRKIINVMLREGKLIHHERLTGWKDDLASEAYVMWLET</sequence>
<name>A0A0F8Z0Q5_9ZZZZ</name>
<dbReference type="EMBL" id="LAZR01063216">
    <property type="protein sequence ID" value="KKK59944.1"/>
    <property type="molecule type" value="Genomic_DNA"/>
</dbReference>
<accession>A0A0F8Z0Q5</accession>
<gene>
    <name evidence="1" type="ORF">LCGC14_3029320</name>
</gene>
<feature type="non-terminal residue" evidence="1">
    <location>
        <position position="41"/>
    </location>
</feature>
<comment type="caution">
    <text evidence="1">The sequence shown here is derived from an EMBL/GenBank/DDBJ whole genome shotgun (WGS) entry which is preliminary data.</text>
</comment>
<protein>
    <submittedName>
        <fullName evidence="1">Uncharacterized protein</fullName>
    </submittedName>
</protein>
<reference evidence="1" key="1">
    <citation type="journal article" date="2015" name="Nature">
        <title>Complex archaea that bridge the gap between prokaryotes and eukaryotes.</title>
        <authorList>
            <person name="Spang A."/>
            <person name="Saw J.H."/>
            <person name="Jorgensen S.L."/>
            <person name="Zaremba-Niedzwiedzka K."/>
            <person name="Martijn J."/>
            <person name="Lind A.E."/>
            <person name="van Eijk R."/>
            <person name="Schleper C."/>
            <person name="Guy L."/>
            <person name="Ettema T.J."/>
        </authorList>
    </citation>
    <scope>NUCLEOTIDE SEQUENCE</scope>
</reference>